<sequence>MAFTIRFQDKSVKSYDDDHRLEVKDSGIIQVTKDGEQVALYSPHHWTSVTPGIPKKEPARVHRVR</sequence>
<dbReference type="RefSeq" id="WP_185293360.1">
    <property type="nucleotide sequence ID" value="NZ_AP023287.1"/>
</dbReference>
<reference evidence="1 2" key="1">
    <citation type="submission" date="2020-07" db="EMBL/GenBank/DDBJ databases">
        <title>Complete genome sequence of Mycolicibacterium litorale like strain isolated from cardiac implantable electronic device infection.</title>
        <authorList>
            <person name="Fukano H."/>
            <person name="Miyama H."/>
            <person name="Hoshino Y."/>
        </authorList>
    </citation>
    <scope>NUCLEOTIDE SEQUENCE [LARGE SCALE GENOMIC DNA]</scope>
    <source>
        <strain evidence="1 2">NIIDNTM18</strain>
    </source>
</reference>
<gene>
    <name evidence="1" type="ORF">NIIDNTM18_49760</name>
</gene>
<evidence type="ECO:0000313" key="2">
    <source>
        <dbReference type="Proteomes" id="UP000515734"/>
    </source>
</evidence>
<dbReference type="AlphaFoldDB" id="A0A6S6PIB1"/>
<dbReference type="EMBL" id="AP023287">
    <property type="protein sequence ID" value="BCI55698.1"/>
    <property type="molecule type" value="Genomic_DNA"/>
</dbReference>
<organism evidence="1 2">
    <name type="scientific">Mycolicibacterium litorale</name>
    <dbReference type="NCBI Taxonomy" id="758802"/>
    <lineage>
        <taxon>Bacteria</taxon>
        <taxon>Bacillati</taxon>
        <taxon>Actinomycetota</taxon>
        <taxon>Actinomycetes</taxon>
        <taxon>Mycobacteriales</taxon>
        <taxon>Mycobacteriaceae</taxon>
        <taxon>Mycolicibacterium</taxon>
    </lineage>
</organism>
<accession>A0A6S6PIB1</accession>
<protein>
    <submittedName>
        <fullName evidence="1">Uncharacterized protein</fullName>
    </submittedName>
</protein>
<evidence type="ECO:0000313" key="1">
    <source>
        <dbReference type="EMBL" id="BCI55698.1"/>
    </source>
</evidence>
<dbReference type="Proteomes" id="UP000515734">
    <property type="component" value="Chromosome"/>
</dbReference>
<name>A0A6S6PIB1_9MYCO</name>
<proteinExistence type="predicted"/>